<sequence length="121" mass="12852">MSGRWWGVAVLLLAGCKRDAEQSAAIVTGGDPALGKAAISRYGCGSCHTIPGVPGATATVGPPLQALGQRTFLAGRLPNSPENLMQWVRHPQELEQGTAMPNLDVTEEDARHIAAYLYTLR</sequence>
<dbReference type="InterPro" id="IPR009056">
    <property type="entry name" value="Cyt_c-like_dom"/>
</dbReference>
<reference evidence="6 7" key="1">
    <citation type="submission" date="2023-12" db="EMBL/GenBank/DDBJ databases">
        <title>the genome sequence of Hyalangium sp. s54d21.</title>
        <authorList>
            <person name="Zhang X."/>
        </authorList>
    </citation>
    <scope>NUCLEOTIDE SEQUENCE [LARGE SCALE GENOMIC DNA]</scope>
    <source>
        <strain evidence="7">s54d21</strain>
    </source>
</reference>
<evidence type="ECO:0000256" key="2">
    <source>
        <dbReference type="ARBA" id="ARBA00022723"/>
    </source>
</evidence>
<keyword evidence="3 4" id="KW-0408">Iron</keyword>
<gene>
    <name evidence="6" type="ORF">SYV04_14935</name>
</gene>
<evidence type="ECO:0000256" key="1">
    <source>
        <dbReference type="ARBA" id="ARBA00022617"/>
    </source>
</evidence>
<keyword evidence="1 4" id="KW-0349">Heme</keyword>
<dbReference type="Gene3D" id="1.10.760.10">
    <property type="entry name" value="Cytochrome c-like domain"/>
    <property type="match status" value="1"/>
</dbReference>
<keyword evidence="7" id="KW-1185">Reference proteome</keyword>
<protein>
    <submittedName>
        <fullName evidence="6">C-type cytochrome</fullName>
    </submittedName>
</protein>
<accession>A0ABU5H3K4</accession>
<dbReference type="PROSITE" id="PS51007">
    <property type="entry name" value="CYTC"/>
    <property type="match status" value="1"/>
</dbReference>
<dbReference type="PROSITE" id="PS51257">
    <property type="entry name" value="PROKAR_LIPOPROTEIN"/>
    <property type="match status" value="1"/>
</dbReference>
<evidence type="ECO:0000259" key="5">
    <source>
        <dbReference type="PROSITE" id="PS51007"/>
    </source>
</evidence>
<evidence type="ECO:0000256" key="3">
    <source>
        <dbReference type="ARBA" id="ARBA00023004"/>
    </source>
</evidence>
<evidence type="ECO:0000313" key="6">
    <source>
        <dbReference type="EMBL" id="MDY7227707.1"/>
    </source>
</evidence>
<dbReference type="SUPFAM" id="SSF46626">
    <property type="entry name" value="Cytochrome c"/>
    <property type="match status" value="1"/>
</dbReference>
<organism evidence="6 7">
    <name type="scientific">Hyalangium rubrum</name>
    <dbReference type="NCBI Taxonomy" id="3103134"/>
    <lineage>
        <taxon>Bacteria</taxon>
        <taxon>Pseudomonadati</taxon>
        <taxon>Myxococcota</taxon>
        <taxon>Myxococcia</taxon>
        <taxon>Myxococcales</taxon>
        <taxon>Cystobacterineae</taxon>
        <taxon>Archangiaceae</taxon>
        <taxon>Hyalangium</taxon>
    </lineage>
</organism>
<dbReference type="RefSeq" id="WP_321546421.1">
    <property type="nucleotide sequence ID" value="NZ_JAXIVS010000004.1"/>
</dbReference>
<feature type="domain" description="Cytochrome c" evidence="5">
    <location>
        <begin position="30"/>
        <end position="121"/>
    </location>
</feature>
<evidence type="ECO:0000313" key="7">
    <source>
        <dbReference type="Proteomes" id="UP001291309"/>
    </source>
</evidence>
<name>A0ABU5H3K4_9BACT</name>
<dbReference type="InterPro" id="IPR036909">
    <property type="entry name" value="Cyt_c-like_dom_sf"/>
</dbReference>
<dbReference type="Proteomes" id="UP001291309">
    <property type="component" value="Unassembled WGS sequence"/>
</dbReference>
<dbReference type="Pfam" id="PF00034">
    <property type="entry name" value="Cytochrom_C"/>
    <property type="match status" value="1"/>
</dbReference>
<dbReference type="EMBL" id="JAXIVS010000004">
    <property type="protein sequence ID" value="MDY7227707.1"/>
    <property type="molecule type" value="Genomic_DNA"/>
</dbReference>
<proteinExistence type="predicted"/>
<keyword evidence="2 4" id="KW-0479">Metal-binding</keyword>
<evidence type="ECO:0000256" key="4">
    <source>
        <dbReference type="PROSITE-ProRule" id="PRU00433"/>
    </source>
</evidence>
<comment type="caution">
    <text evidence="6">The sequence shown here is derived from an EMBL/GenBank/DDBJ whole genome shotgun (WGS) entry which is preliminary data.</text>
</comment>